<dbReference type="Gene3D" id="3.30.70.380">
    <property type="entry name" value="Ferrodoxin-fold anticodon-binding domain"/>
    <property type="match status" value="1"/>
</dbReference>
<feature type="binding site" evidence="15">
    <location>
        <position position="468"/>
    </location>
    <ligand>
        <name>Mg(2+)</name>
        <dbReference type="ChEBI" id="CHEBI:18420"/>
        <note>shared with alpha subunit</note>
    </ligand>
</feature>
<keyword evidence="5 16" id="KW-0820">tRNA-binding</keyword>
<dbReference type="InterPro" id="IPR045060">
    <property type="entry name" value="Phe-tRNA-ligase_IIc_bsu"/>
</dbReference>
<dbReference type="InterPro" id="IPR009061">
    <property type="entry name" value="DNA-bd_dom_put_sf"/>
</dbReference>
<feature type="binding site" evidence="15">
    <location>
        <position position="477"/>
    </location>
    <ligand>
        <name>Mg(2+)</name>
        <dbReference type="ChEBI" id="CHEBI:18420"/>
        <note>shared with alpha subunit</note>
    </ligand>
</feature>
<dbReference type="Gene3D" id="2.40.50.140">
    <property type="entry name" value="Nucleic acid-binding proteins"/>
    <property type="match status" value="1"/>
</dbReference>
<reference evidence="20 21" key="1">
    <citation type="submission" date="2014-07" db="EMBL/GenBank/DDBJ databases">
        <title>Epilithonimonas lactis LMG 22401 Genome.</title>
        <authorList>
            <person name="Pipes S.E."/>
            <person name="Stropko S.J."/>
        </authorList>
    </citation>
    <scope>NUCLEOTIDE SEQUENCE [LARGE SCALE GENOMIC DNA]</scope>
    <source>
        <strain evidence="20 21">LMG 24401</strain>
    </source>
</reference>
<dbReference type="GO" id="GO:0000049">
    <property type="term" value="F:tRNA binding"/>
    <property type="evidence" value="ECO:0007669"/>
    <property type="project" value="UniProtKB-UniRule"/>
</dbReference>
<dbReference type="SUPFAM" id="SSF56037">
    <property type="entry name" value="PheT/TilS domain"/>
    <property type="match status" value="1"/>
</dbReference>
<feature type="domain" description="TRNA-binding" evidence="17">
    <location>
        <begin position="42"/>
        <end position="155"/>
    </location>
</feature>
<evidence type="ECO:0000256" key="2">
    <source>
        <dbReference type="ARBA" id="ARBA00008653"/>
    </source>
</evidence>
<keyword evidence="6 15" id="KW-0436">Ligase</keyword>
<evidence type="ECO:0000256" key="12">
    <source>
        <dbReference type="ARBA" id="ARBA00022917"/>
    </source>
</evidence>
<dbReference type="SMART" id="SM00873">
    <property type="entry name" value="B3_4"/>
    <property type="match status" value="1"/>
</dbReference>
<dbReference type="eggNOG" id="COG0073">
    <property type="taxonomic scope" value="Bacteria"/>
</dbReference>
<keyword evidence="10 15" id="KW-0460">Magnesium</keyword>
<dbReference type="InterPro" id="IPR036690">
    <property type="entry name" value="Fdx_antiC-bd_sf"/>
</dbReference>
<dbReference type="NCBIfam" id="TIGR00472">
    <property type="entry name" value="pheT_bact"/>
    <property type="match status" value="1"/>
</dbReference>
<dbReference type="Gene3D" id="3.30.930.10">
    <property type="entry name" value="Bira Bifunctional Protein, Domain 2"/>
    <property type="match status" value="1"/>
</dbReference>
<comment type="catalytic activity">
    <reaction evidence="14 15">
        <text>tRNA(Phe) + L-phenylalanine + ATP = L-phenylalanyl-tRNA(Phe) + AMP + diphosphate + H(+)</text>
        <dbReference type="Rhea" id="RHEA:19413"/>
        <dbReference type="Rhea" id="RHEA-COMP:9668"/>
        <dbReference type="Rhea" id="RHEA-COMP:9699"/>
        <dbReference type="ChEBI" id="CHEBI:15378"/>
        <dbReference type="ChEBI" id="CHEBI:30616"/>
        <dbReference type="ChEBI" id="CHEBI:33019"/>
        <dbReference type="ChEBI" id="CHEBI:58095"/>
        <dbReference type="ChEBI" id="CHEBI:78442"/>
        <dbReference type="ChEBI" id="CHEBI:78531"/>
        <dbReference type="ChEBI" id="CHEBI:456215"/>
        <dbReference type="EC" id="6.1.1.20"/>
    </reaction>
</comment>
<evidence type="ECO:0000259" key="19">
    <source>
        <dbReference type="PROSITE" id="PS51483"/>
    </source>
</evidence>
<dbReference type="PROSITE" id="PS51447">
    <property type="entry name" value="FDX_ACB"/>
    <property type="match status" value="1"/>
</dbReference>
<keyword evidence="7 15" id="KW-0479">Metal-binding</keyword>
<dbReference type="SUPFAM" id="SSF46955">
    <property type="entry name" value="Putative DNA-binding domain"/>
    <property type="match status" value="1"/>
</dbReference>
<keyword evidence="13 15" id="KW-0030">Aminoacyl-tRNA synthetase</keyword>
<dbReference type="SUPFAM" id="SSF54991">
    <property type="entry name" value="Anticodon-binding domain of PheRS"/>
    <property type="match status" value="1"/>
</dbReference>
<evidence type="ECO:0000256" key="6">
    <source>
        <dbReference type="ARBA" id="ARBA00022598"/>
    </source>
</evidence>
<name>A0A085BFN3_9FLAO</name>
<keyword evidence="9 15" id="KW-0067">ATP-binding</keyword>
<comment type="similarity">
    <text evidence="2 15">Belongs to the phenylalanyl-tRNA synthetase beta subunit family. Type 1 subfamily.</text>
</comment>
<dbReference type="Proteomes" id="UP000028623">
    <property type="component" value="Unassembled WGS sequence"/>
</dbReference>
<dbReference type="SMART" id="SM00874">
    <property type="entry name" value="B5"/>
    <property type="match status" value="1"/>
</dbReference>
<evidence type="ECO:0000259" key="18">
    <source>
        <dbReference type="PROSITE" id="PS51447"/>
    </source>
</evidence>
<evidence type="ECO:0000256" key="11">
    <source>
        <dbReference type="ARBA" id="ARBA00022884"/>
    </source>
</evidence>
<dbReference type="Pfam" id="PF03484">
    <property type="entry name" value="B5"/>
    <property type="match status" value="1"/>
</dbReference>
<dbReference type="AlphaFoldDB" id="A0A085BFN3"/>
<evidence type="ECO:0000313" key="20">
    <source>
        <dbReference type="EMBL" id="KFC21278.1"/>
    </source>
</evidence>
<dbReference type="Pfam" id="PF03483">
    <property type="entry name" value="B3_4"/>
    <property type="match status" value="1"/>
</dbReference>
<evidence type="ECO:0000256" key="1">
    <source>
        <dbReference type="ARBA" id="ARBA00004496"/>
    </source>
</evidence>
<comment type="subcellular location">
    <subcellularLocation>
        <location evidence="1 15">Cytoplasm</location>
    </subcellularLocation>
</comment>
<sequence>MKISNNWLKDYIKTELSTEKISAYLTDIGLEVEGVDKFESVKGSLEGIVVGKVLTCEKHPNADKLNKTTVDVGGKILEIVCGAPNVAEGQTVPVAVVGTKIYAKDGTSFDIKKAKIRGEVSEGMICAEDELGLSDDHGGIMVLDSEKFEVGKNFADYFELTNDEVYEIGLTPNRTDAMSHYGVARDLQAFLVSNNLKSEFTKIESKVLNIEGSHDFKLQIENSELTPRYLGAVIENVEVKTSPDWLKARLKAIGLSPINNVVDITNYILHGLGQPLHAFDADKIADKVVKVGTVQEGTKFKTLDGVERTLNGSEIIIKDGKDNPLCIAGVFGGSESGVSFETKTIFLESAYFNPVAIRKASKFHGLNTDASFRFERGVDPNNARTALTHAIRLIEELAGGKLVGEILESYPEKIKDHYVVFRYSKIDQILGTKIHREKIKEILKSLEITILNEIQNGLELSIPVYRADVTREIDVIEEVLRIYGYNKIEAPKKISFTPVKLDFEDQDALENAWARTLQGNGFNEVMNNSLTSVKDETDAVKLLNPLSNDLAFMRKSLLEGLLGNAIYNINRKSADIKFFELGKIYHKKESSEAYLDQREKKYEERKQLAILTTGREVAENWLQPKSATDFYHLKAYVKILLEKLNLDLHESALEDPRFSDALEISAEGKTLARLGKVSPQLLRDFDISQDVFYAEIELENCQSFRSNENLKFVDIPKFNKIRRDLALLVDKTISYSELYELAKKNKSPFLKKINLFDVYEGKNLPEGKKSYAMSFELLNEEKTLEDKDITEVMNSLIKSFTKELNAELR</sequence>
<dbReference type="STRING" id="421072.SAMN04488097_0673"/>
<dbReference type="PROSITE" id="PS50886">
    <property type="entry name" value="TRBD"/>
    <property type="match status" value="1"/>
</dbReference>
<dbReference type="SMART" id="SM00896">
    <property type="entry name" value="FDX-ACB"/>
    <property type="match status" value="1"/>
</dbReference>
<keyword evidence="21" id="KW-1185">Reference proteome</keyword>
<accession>A0A085BFN3</accession>
<proteinExistence type="inferred from homology"/>
<evidence type="ECO:0000256" key="10">
    <source>
        <dbReference type="ARBA" id="ARBA00022842"/>
    </source>
</evidence>
<dbReference type="InterPro" id="IPR005146">
    <property type="entry name" value="B3/B4_tRNA-bd"/>
</dbReference>
<dbReference type="InterPro" id="IPR020825">
    <property type="entry name" value="Phe-tRNA_synthase-like_B3/B4"/>
</dbReference>
<dbReference type="PANTHER" id="PTHR10947:SF0">
    <property type="entry name" value="PHENYLALANINE--TRNA LIGASE BETA SUBUNIT"/>
    <property type="match status" value="1"/>
</dbReference>
<evidence type="ECO:0000256" key="3">
    <source>
        <dbReference type="ARBA" id="ARBA00011209"/>
    </source>
</evidence>
<dbReference type="NCBIfam" id="NF045760">
    <property type="entry name" value="YtpR"/>
    <property type="match status" value="1"/>
</dbReference>
<dbReference type="FunFam" id="3.30.70.380:FF:000001">
    <property type="entry name" value="Phenylalanine--tRNA ligase beta subunit"/>
    <property type="match status" value="1"/>
</dbReference>
<keyword evidence="4 15" id="KW-0963">Cytoplasm</keyword>
<dbReference type="Pfam" id="PF03147">
    <property type="entry name" value="FDX-ACB"/>
    <property type="match status" value="1"/>
</dbReference>
<gene>
    <name evidence="15" type="primary">pheT</name>
    <name evidence="20" type="ORF">IO89_13860</name>
</gene>
<dbReference type="InterPro" id="IPR005121">
    <property type="entry name" value="Fdx_antiC-bd"/>
</dbReference>
<dbReference type="Gene3D" id="3.30.56.10">
    <property type="match status" value="2"/>
</dbReference>
<evidence type="ECO:0000256" key="16">
    <source>
        <dbReference type="PROSITE-ProRule" id="PRU00209"/>
    </source>
</evidence>
<feature type="binding site" evidence="15">
    <location>
        <position position="474"/>
    </location>
    <ligand>
        <name>Mg(2+)</name>
        <dbReference type="ChEBI" id="CHEBI:18420"/>
        <note>shared with alpha subunit</note>
    </ligand>
</feature>
<keyword evidence="8 15" id="KW-0547">Nucleotide-binding</keyword>
<evidence type="ECO:0000256" key="8">
    <source>
        <dbReference type="ARBA" id="ARBA00022741"/>
    </source>
</evidence>
<dbReference type="InterPro" id="IPR002547">
    <property type="entry name" value="tRNA-bd_dom"/>
</dbReference>
<dbReference type="CDD" id="cd00769">
    <property type="entry name" value="PheRS_beta_core"/>
    <property type="match status" value="1"/>
</dbReference>
<dbReference type="FunFam" id="2.40.50.140:FF:000045">
    <property type="entry name" value="Phenylalanine--tRNA ligase beta subunit"/>
    <property type="match status" value="1"/>
</dbReference>
<dbReference type="OrthoDB" id="9805455at2"/>
<dbReference type="EC" id="6.1.1.20" evidence="15"/>
<dbReference type="InterPro" id="IPR045864">
    <property type="entry name" value="aa-tRNA-synth_II/BPL/LPL"/>
</dbReference>
<dbReference type="PANTHER" id="PTHR10947">
    <property type="entry name" value="PHENYLALANYL-TRNA SYNTHETASE BETA CHAIN AND LEUCINE-RICH REPEAT-CONTAINING PROTEIN 47"/>
    <property type="match status" value="1"/>
</dbReference>
<dbReference type="GO" id="GO:0004826">
    <property type="term" value="F:phenylalanine-tRNA ligase activity"/>
    <property type="evidence" value="ECO:0007669"/>
    <property type="project" value="UniProtKB-UniRule"/>
</dbReference>
<dbReference type="GO" id="GO:0005524">
    <property type="term" value="F:ATP binding"/>
    <property type="evidence" value="ECO:0007669"/>
    <property type="project" value="UniProtKB-UniRule"/>
</dbReference>
<dbReference type="GO" id="GO:0006432">
    <property type="term" value="P:phenylalanyl-tRNA aminoacylation"/>
    <property type="evidence" value="ECO:0007669"/>
    <property type="project" value="UniProtKB-UniRule"/>
</dbReference>
<comment type="cofactor">
    <cofactor evidence="15">
        <name>Mg(2+)</name>
        <dbReference type="ChEBI" id="CHEBI:18420"/>
    </cofactor>
    <text evidence="15">Binds 2 magnesium ions per tetramer.</text>
</comment>
<evidence type="ECO:0000256" key="15">
    <source>
        <dbReference type="HAMAP-Rule" id="MF_00283"/>
    </source>
</evidence>
<evidence type="ECO:0000256" key="4">
    <source>
        <dbReference type="ARBA" id="ARBA00022490"/>
    </source>
</evidence>
<evidence type="ECO:0000256" key="13">
    <source>
        <dbReference type="ARBA" id="ARBA00023146"/>
    </source>
</evidence>
<dbReference type="InterPro" id="IPR012340">
    <property type="entry name" value="NA-bd_OB-fold"/>
</dbReference>
<dbReference type="InterPro" id="IPR033714">
    <property type="entry name" value="tRNA_bind_bactPheRS"/>
</dbReference>
<evidence type="ECO:0000256" key="14">
    <source>
        <dbReference type="ARBA" id="ARBA00049255"/>
    </source>
</evidence>
<dbReference type="EMBL" id="JPLY01000004">
    <property type="protein sequence ID" value="KFC21278.1"/>
    <property type="molecule type" value="Genomic_DNA"/>
</dbReference>
<dbReference type="InterPro" id="IPR004532">
    <property type="entry name" value="Phe-tRNA-ligase_IIc_bsu_bact"/>
</dbReference>
<evidence type="ECO:0000256" key="9">
    <source>
        <dbReference type="ARBA" id="ARBA00022840"/>
    </source>
</evidence>
<dbReference type="CDD" id="cd02796">
    <property type="entry name" value="tRNA_bind_bactPheRS"/>
    <property type="match status" value="1"/>
</dbReference>
<dbReference type="InterPro" id="IPR005147">
    <property type="entry name" value="tRNA_synthase_B5-dom"/>
</dbReference>
<organism evidence="20 21">
    <name type="scientific">Epilithonimonas lactis</name>
    <dbReference type="NCBI Taxonomy" id="421072"/>
    <lineage>
        <taxon>Bacteria</taxon>
        <taxon>Pseudomonadati</taxon>
        <taxon>Bacteroidota</taxon>
        <taxon>Flavobacteriia</taxon>
        <taxon>Flavobacteriales</taxon>
        <taxon>Weeksellaceae</taxon>
        <taxon>Chryseobacterium group</taxon>
        <taxon>Epilithonimonas</taxon>
    </lineage>
</organism>
<evidence type="ECO:0000259" key="17">
    <source>
        <dbReference type="PROSITE" id="PS50886"/>
    </source>
</evidence>
<protein>
    <recommendedName>
        <fullName evidence="15">Phenylalanine--tRNA ligase beta subunit</fullName>
        <ecNumber evidence="15">6.1.1.20</ecNumber>
    </recommendedName>
    <alternativeName>
        <fullName evidence="15">Phenylalanyl-tRNA synthetase beta subunit</fullName>
        <shortName evidence="15">PheRS</shortName>
    </alternativeName>
</protein>
<feature type="domain" description="FDX-ACB" evidence="18">
    <location>
        <begin position="716"/>
        <end position="809"/>
    </location>
</feature>
<comment type="caution">
    <text evidence="20">The sequence shown here is derived from an EMBL/GenBank/DDBJ whole genome shotgun (WGS) entry which is preliminary data.</text>
</comment>
<comment type="subunit">
    <text evidence="3 15">Tetramer of two alpha and two beta subunits.</text>
</comment>
<dbReference type="SUPFAM" id="SSF55681">
    <property type="entry name" value="Class II aaRS and biotin synthetases"/>
    <property type="match status" value="1"/>
</dbReference>
<dbReference type="Gene3D" id="3.50.40.10">
    <property type="entry name" value="Phenylalanyl-trna Synthetase, Chain B, domain 3"/>
    <property type="match status" value="1"/>
</dbReference>
<dbReference type="GO" id="GO:0000287">
    <property type="term" value="F:magnesium ion binding"/>
    <property type="evidence" value="ECO:0007669"/>
    <property type="project" value="UniProtKB-UniRule"/>
</dbReference>
<dbReference type="HAMAP" id="MF_00283">
    <property type="entry name" value="Phe_tRNA_synth_beta1"/>
    <property type="match status" value="1"/>
</dbReference>
<dbReference type="PROSITE" id="PS51483">
    <property type="entry name" value="B5"/>
    <property type="match status" value="1"/>
</dbReference>
<dbReference type="RefSeq" id="WP_034977114.1">
    <property type="nucleotide sequence ID" value="NZ_FOFI01000001.1"/>
</dbReference>
<dbReference type="InterPro" id="IPR041616">
    <property type="entry name" value="PheRS_beta_core"/>
</dbReference>
<dbReference type="SUPFAM" id="SSF50249">
    <property type="entry name" value="Nucleic acid-binding proteins"/>
    <property type="match status" value="1"/>
</dbReference>
<dbReference type="GO" id="GO:0009328">
    <property type="term" value="C:phenylalanine-tRNA ligase complex"/>
    <property type="evidence" value="ECO:0007669"/>
    <property type="project" value="TreeGrafter"/>
</dbReference>
<feature type="domain" description="B5" evidence="19">
    <location>
        <begin position="414"/>
        <end position="490"/>
    </location>
</feature>
<keyword evidence="12 15" id="KW-0648">Protein biosynthesis</keyword>
<keyword evidence="11 16" id="KW-0694">RNA-binding</keyword>
<dbReference type="Pfam" id="PF17759">
    <property type="entry name" value="tRNA_synthFbeta"/>
    <property type="match status" value="1"/>
</dbReference>
<dbReference type="eggNOG" id="COG0072">
    <property type="taxonomic scope" value="Bacteria"/>
</dbReference>
<evidence type="ECO:0000313" key="21">
    <source>
        <dbReference type="Proteomes" id="UP000028623"/>
    </source>
</evidence>
<evidence type="ECO:0000256" key="5">
    <source>
        <dbReference type="ARBA" id="ARBA00022555"/>
    </source>
</evidence>
<evidence type="ECO:0000256" key="7">
    <source>
        <dbReference type="ARBA" id="ARBA00022723"/>
    </source>
</evidence>
<feature type="binding site" evidence="15">
    <location>
        <position position="478"/>
    </location>
    <ligand>
        <name>Mg(2+)</name>
        <dbReference type="ChEBI" id="CHEBI:18420"/>
        <note>shared with alpha subunit</note>
    </ligand>
</feature>
<dbReference type="Pfam" id="PF01588">
    <property type="entry name" value="tRNA_bind"/>
    <property type="match status" value="1"/>
</dbReference>